<accession>A0ABC9AZV5</accession>
<dbReference type="Pfam" id="PF00098">
    <property type="entry name" value="zf-CCHC"/>
    <property type="match status" value="1"/>
</dbReference>
<gene>
    <name evidence="4" type="ORF">URODEC1_LOCUS59544</name>
</gene>
<dbReference type="PANTHER" id="PTHR33170:SF2">
    <property type="entry name" value="OS12G0531500 PROTEIN"/>
    <property type="match status" value="1"/>
</dbReference>
<feature type="compositionally biased region" description="Basic and acidic residues" evidence="2">
    <location>
        <begin position="354"/>
        <end position="371"/>
    </location>
</feature>
<proteinExistence type="predicted"/>
<name>A0ABC9AZV5_9POAL</name>
<feature type="region of interest" description="Disordered" evidence="2">
    <location>
        <begin position="1"/>
        <end position="36"/>
    </location>
</feature>
<evidence type="ECO:0000256" key="2">
    <source>
        <dbReference type="SAM" id="MobiDB-lite"/>
    </source>
</evidence>
<keyword evidence="1" id="KW-0862">Zinc</keyword>
<dbReference type="Gene3D" id="4.10.60.10">
    <property type="entry name" value="Zinc finger, CCHC-type"/>
    <property type="match status" value="1"/>
</dbReference>
<dbReference type="PROSITE" id="PS50158">
    <property type="entry name" value="ZF_CCHC"/>
    <property type="match status" value="2"/>
</dbReference>
<feature type="compositionally biased region" description="Basic and acidic residues" evidence="2">
    <location>
        <begin position="307"/>
        <end position="325"/>
    </location>
</feature>
<dbReference type="GO" id="GO:0008270">
    <property type="term" value="F:zinc ion binding"/>
    <property type="evidence" value="ECO:0007669"/>
    <property type="project" value="UniProtKB-KW"/>
</dbReference>
<evidence type="ECO:0000256" key="1">
    <source>
        <dbReference type="PROSITE-ProRule" id="PRU00047"/>
    </source>
</evidence>
<reference evidence="4 5" key="2">
    <citation type="submission" date="2024-10" db="EMBL/GenBank/DDBJ databases">
        <authorList>
            <person name="Ryan C."/>
        </authorList>
    </citation>
    <scope>NUCLEOTIDE SEQUENCE [LARGE SCALE GENOMIC DNA]</scope>
</reference>
<dbReference type="SUPFAM" id="SSF57756">
    <property type="entry name" value="Retrovirus zinc finger-like domains"/>
    <property type="match status" value="1"/>
</dbReference>
<feature type="compositionally biased region" description="Basic residues" evidence="2">
    <location>
        <begin position="520"/>
        <end position="529"/>
    </location>
</feature>
<reference evidence="5" key="1">
    <citation type="submission" date="2024-06" db="EMBL/GenBank/DDBJ databases">
        <authorList>
            <person name="Ryan C."/>
        </authorList>
    </citation>
    <scope>NUCLEOTIDE SEQUENCE [LARGE SCALE GENOMIC DNA]</scope>
</reference>
<keyword evidence="1" id="KW-0479">Metal-binding</keyword>
<evidence type="ECO:0000259" key="3">
    <source>
        <dbReference type="PROSITE" id="PS50158"/>
    </source>
</evidence>
<feature type="region of interest" description="Disordered" evidence="2">
    <location>
        <begin position="487"/>
        <end position="552"/>
    </location>
</feature>
<feature type="compositionally biased region" description="Acidic residues" evidence="2">
    <location>
        <begin position="326"/>
        <end position="340"/>
    </location>
</feature>
<dbReference type="InterPro" id="IPR001878">
    <property type="entry name" value="Znf_CCHC"/>
</dbReference>
<dbReference type="AlphaFoldDB" id="A0ABC9AZV5"/>
<dbReference type="EMBL" id="OZ075133">
    <property type="protein sequence ID" value="CAL4989033.1"/>
    <property type="molecule type" value="Genomic_DNA"/>
</dbReference>
<feature type="compositionally biased region" description="Polar residues" evidence="2">
    <location>
        <begin position="26"/>
        <end position="36"/>
    </location>
</feature>
<sequence>MRNFREEEAAGKRRQLEPWRSDNFEARNQGNQSSSVHYRLGGIGRRENQFGGQDEGNWGRNQNMDNRGGGKPRDLGICYWCRQDGHHQADCTKPPFCFRCKETGHIAARCPTAKGASLHMCGYGFPGQGFYCLKIPGPVKQQPIEYMGLISVEKGEASESRIEEELKHLIDGKWEWKVRKIAENEYLATFPDKQILETLSKSNGVSMALYNIWAKISMSTMNSAASTVLQTGWVLMHNVPDKAKSVEAVTLIAELAGDVVVVDEMSLIREGPIRVKLKVRELTRVRGFVEIFIEGIGYEVRFVPEDVRSQQKRDPPRPPPKKPDDFSEDLEDDDLLDSDEDRAPRKASGKRHTRSSEYQHKGEQSKSKQLDAMEAELETQKEGSPALTDPSPIAVFDPSTGKMTKFTELQEDTCQDEDIPVSQVDDDNMQQGLPKPTANQIVVHCEGGGYKIMDKTKWPILKLRDEDMEGIEGQITEVQAEGGLAIRKEPVEMGGGREEHTGKRQVRGMRMQGSQQGKYQKIRRRRKCGKQPDKVIPREDSFQLLLPGKAQG</sequence>
<feature type="compositionally biased region" description="Basic and acidic residues" evidence="2">
    <location>
        <begin position="487"/>
        <end position="502"/>
    </location>
</feature>
<evidence type="ECO:0000313" key="5">
    <source>
        <dbReference type="Proteomes" id="UP001497457"/>
    </source>
</evidence>
<evidence type="ECO:0000313" key="4">
    <source>
        <dbReference type="EMBL" id="CAL4989033.1"/>
    </source>
</evidence>
<feature type="domain" description="CCHC-type" evidence="3">
    <location>
        <begin position="97"/>
        <end position="111"/>
    </location>
</feature>
<dbReference type="Proteomes" id="UP001497457">
    <property type="component" value="Chromosome 23rd"/>
</dbReference>
<feature type="domain" description="CCHC-type" evidence="3">
    <location>
        <begin position="78"/>
        <end position="93"/>
    </location>
</feature>
<feature type="region of interest" description="Disordered" evidence="2">
    <location>
        <begin position="307"/>
        <end position="399"/>
    </location>
</feature>
<keyword evidence="5" id="KW-1185">Reference proteome</keyword>
<dbReference type="PANTHER" id="PTHR33170">
    <property type="entry name" value="DUF4283 DOMAIN-CONTAINING PROTEIN-RELATED"/>
    <property type="match status" value="1"/>
</dbReference>
<keyword evidence="1" id="KW-0863">Zinc-finger</keyword>
<dbReference type="InterPro" id="IPR036875">
    <property type="entry name" value="Znf_CCHC_sf"/>
</dbReference>
<protein>
    <recommendedName>
        <fullName evidence="3">CCHC-type domain-containing protein</fullName>
    </recommendedName>
</protein>
<dbReference type="SMART" id="SM00343">
    <property type="entry name" value="ZnF_C2HC"/>
    <property type="match status" value="2"/>
</dbReference>
<feature type="compositionally biased region" description="Basic and acidic residues" evidence="2">
    <location>
        <begin position="530"/>
        <end position="541"/>
    </location>
</feature>
<feature type="compositionally biased region" description="Basic and acidic residues" evidence="2">
    <location>
        <begin position="1"/>
        <end position="25"/>
    </location>
</feature>
<organism evidence="4 5">
    <name type="scientific">Urochloa decumbens</name>
    <dbReference type="NCBI Taxonomy" id="240449"/>
    <lineage>
        <taxon>Eukaryota</taxon>
        <taxon>Viridiplantae</taxon>
        <taxon>Streptophyta</taxon>
        <taxon>Embryophyta</taxon>
        <taxon>Tracheophyta</taxon>
        <taxon>Spermatophyta</taxon>
        <taxon>Magnoliopsida</taxon>
        <taxon>Liliopsida</taxon>
        <taxon>Poales</taxon>
        <taxon>Poaceae</taxon>
        <taxon>PACMAD clade</taxon>
        <taxon>Panicoideae</taxon>
        <taxon>Panicodae</taxon>
        <taxon>Paniceae</taxon>
        <taxon>Melinidinae</taxon>
        <taxon>Urochloa</taxon>
    </lineage>
</organism>